<organism evidence="6 7">
    <name type="scientific">Leeuwenhoekiella palythoae</name>
    <dbReference type="NCBI Taxonomy" id="573501"/>
    <lineage>
        <taxon>Bacteria</taxon>
        <taxon>Pseudomonadati</taxon>
        <taxon>Bacteroidota</taxon>
        <taxon>Flavobacteriia</taxon>
        <taxon>Flavobacteriales</taxon>
        <taxon>Flavobacteriaceae</taxon>
        <taxon>Leeuwenhoekiella</taxon>
    </lineage>
</organism>
<dbReference type="InterPro" id="IPR009057">
    <property type="entry name" value="Homeodomain-like_sf"/>
</dbReference>
<feature type="domain" description="HTH araC/xylS-type" evidence="4">
    <location>
        <begin position="182"/>
        <end position="282"/>
    </location>
</feature>
<evidence type="ECO:0000313" key="8">
    <source>
        <dbReference type="Proteomes" id="UP000290037"/>
    </source>
</evidence>
<name>A0A1M5UJ72_9FLAO</name>
<evidence type="ECO:0000313" key="5">
    <source>
        <dbReference type="EMBL" id="RXG27093.1"/>
    </source>
</evidence>
<dbReference type="SMART" id="SM00342">
    <property type="entry name" value="HTH_ARAC"/>
    <property type="match status" value="1"/>
</dbReference>
<evidence type="ECO:0000259" key="4">
    <source>
        <dbReference type="PROSITE" id="PS01124"/>
    </source>
</evidence>
<evidence type="ECO:0000313" key="6">
    <source>
        <dbReference type="EMBL" id="SHH63084.1"/>
    </source>
</evidence>
<dbReference type="Proteomes" id="UP000290037">
    <property type="component" value="Unassembled WGS sequence"/>
</dbReference>
<dbReference type="Gene3D" id="1.10.10.60">
    <property type="entry name" value="Homeodomain-like"/>
    <property type="match status" value="2"/>
</dbReference>
<reference evidence="5 8" key="3">
    <citation type="submission" date="2018-07" db="EMBL/GenBank/DDBJ databases">
        <title>Leeuwenhoekiella genomics.</title>
        <authorList>
            <person name="Tahon G."/>
            <person name="Willems A."/>
        </authorList>
    </citation>
    <scope>NUCLEOTIDE SEQUENCE [LARGE SCALE GENOMIC DNA]</scope>
    <source>
        <strain evidence="5 8">LMG 24856</strain>
    </source>
</reference>
<keyword evidence="3" id="KW-0804">Transcription</keyword>
<protein>
    <submittedName>
        <fullName evidence="5">AraC family transcriptional regulator</fullName>
    </submittedName>
    <submittedName>
        <fullName evidence="6">Transcriptional regulator, AraC family</fullName>
    </submittedName>
</protein>
<evidence type="ECO:0000256" key="2">
    <source>
        <dbReference type="ARBA" id="ARBA00023125"/>
    </source>
</evidence>
<dbReference type="Pfam" id="PF12833">
    <property type="entry name" value="HTH_18"/>
    <property type="match status" value="1"/>
</dbReference>
<dbReference type="RefSeq" id="WP_072980364.1">
    <property type="nucleotide sequence ID" value="NZ_CAXPJH010000007.1"/>
</dbReference>
<dbReference type="InterPro" id="IPR018060">
    <property type="entry name" value="HTH_AraC"/>
</dbReference>
<dbReference type="OrthoDB" id="636258at2"/>
<dbReference type="SUPFAM" id="SSF46689">
    <property type="entry name" value="Homeodomain-like"/>
    <property type="match status" value="1"/>
</dbReference>
<dbReference type="PANTHER" id="PTHR43280">
    <property type="entry name" value="ARAC-FAMILY TRANSCRIPTIONAL REGULATOR"/>
    <property type="match status" value="1"/>
</dbReference>
<proteinExistence type="predicted"/>
<dbReference type="Proteomes" id="UP000184240">
    <property type="component" value="Unassembled WGS sequence"/>
</dbReference>
<keyword evidence="2" id="KW-0238">DNA-binding</keyword>
<dbReference type="GO" id="GO:0003700">
    <property type="term" value="F:DNA-binding transcription factor activity"/>
    <property type="evidence" value="ECO:0007669"/>
    <property type="project" value="InterPro"/>
</dbReference>
<keyword evidence="8" id="KW-1185">Reference proteome</keyword>
<dbReference type="GO" id="GO:0043565">
    <property type="term" value="F:sequence-specific DNA binding"/>
    <property type="evidence" value="ECO:0007669"/>
    <property type="project" value="InterPro"/>
</dbReference>
<dbReference type="EMBL" id="QOVN01000009">
    <property type="protein sequence ID" value="RXG27093.1"/>
    <property type="molecule type" value="Genomic_DNA"/>
</dbReference>
<reference evidence="7" key="2">
    <citation type="submission" date="2016-11" db="EMBL/GenBank/DDBJ databases">
        <authorList>
            <person name="Varghese N."/>
            <person name="Submissions S."/>
        </authorList>
    </citation>
    <scope>NUCLEOTIDE SEQUENCE [LARGE SCALE GENOMIC DNA]</scope>
    <source>
        <strain evidence="7">DSM 19859</strain>
    </source>
</reference>
<dbReference type="PROSITE" id="PS00041">
    <property type="entry name" value="HTH_ARAC_FAMILY_1"/>
    <property type="match status" value="1"/>
</dbReference>
<sequence>MIQLNWQDIFIIDRFSTSRWDAVNKGDIYFQILFIEEGSGRITIDHKVTSYKSRDIFVFAKNEVPDIKTHETTTFIIFKFTDLLFSSKVSLPDKQNWLRRSEFILNHPKRKFQEALKNIEDRDLIWRILFFIRKENTAKEQYYLQIIANMVSTILSIIARNVTEKNPEHITPKSTKKNERIDEIYAYIRYNIYDTNLLKISAIAKHFHITSSTLSNYFKKETGNSLHNYILLYKLEIAKDRLLNSDFTVSQIAIQLGFTDESHLTRIFKKYCDATPKQYKDSHVLADE</sequence>
<evidence type="ECO:0000256" key="3">
    <source>
        <dbReference type="ARBA" id="ARBA00023163"/>
    </source>
</evidence>
<keyword evidence="1" id="KW-0805">Transcription regulation</keyword>
<dbReference type="PROSITE" id="PS01124">
    <property type="entry name" value="HTH_ARAC_FAMILY_2"/>
    <property type="match status" value="1"/>
</dbReference>
<dbReference type="STRING" id="573501.SAMN04487999_0696"/>
<accession>A0A1M5UJ72</accession>
<dbReference type="PANTHER" id="PTHR43280:SF34">
    <property type="entry name" value="ARAC-FAMILY TRANSCRIPTIONAL REGULATOR"/>
    <property type="match status" value="1"/>
</dbReference>
<reference evidence="6" key="1">
    <citation type="submission" date="2016-11" db="EMBL/GenBank/DDBJ databases">
        <authorList>
            <person name="Jaros S."/>
            <person name="Januszkiewicz K."/>
            <person name="Wedrychowicz H."/>
        </authorList>
    </citation>
    <scope>NUCLEOTIDE SEQUENCE [LARGE SCALE GENOMIC DNA]</scope>
    <source>
        <strain evidence="6">DSM 19859</strain>
    </source>
</reference>
<evidence type="ECO:0000256" key="1">
    <source>
        <dbReference type="ARBA" id="ARBA00023015"/>
    </source>
</evidence>
<dbReference type="InterPro" id="IPR018062">
    <property type="entry name" value="HTH_AraC-typ_CS"/>
</dbReference>
<evidence type="ECO:0000313" key="7">
    <source>
        <dbReference type="Proteomes" id="UP000184240"/>
    </source>
</evidence>
<dbReference type="EMBL" id="FQXT01000001">
    <property type="protein sequence ID" value="SHH63084.1"/>
    <property type="molecule type" value="Genomic_DNA"/>
</dbReference>
<gene>
    <name evidence="5" type="ORF">DSM01_3166</name>
    <name evidence="6" type="ORF">SAMN04487999_0696</name>
</gene>
<dbReference type="AlphaFoldDB" id="A0A1M5UJ72"/>